<evidence type="ECO:0000313" key="4">
    <source>
        <dbReference type="Proteomes" id="UP000316706"/>
    </source>
</evidence>
<protein>
    <recommendedName>
        <fullName evidence="2">DUF6545 domain-containing protein</fullName>
    </recommendedName>
</protein>
<dbReference type="OrthoDB" id="3685619at2"/>
<name>A0A543I8Y7_9ACTN</name>
<evidence type="ECO:0000313" key="3">
    <source>
        <dbReference type="EMBL" id="TQM67007.1"/>
    </source>
</evidence>
<keyword evidence="1" id="KW-0472">Membrane</keyword>
<feature type="transmembrane region" description="Helical" evidence="1">
    <location>
        <begin position="72"/>
        <end position="92"/>
    </location>
</feature>
<comment type="caution">
    <text evidence="3">The sequence shown here is derived from an EMBL/GenBank/DDBJ whole genome shotgun (WGS) entry which is preliminary data.</text>
</comment>
<dbReference type="InterPro" id="IPR046675">
    <property type="entry name" value="DUF6545"/>
</dbReference>
<proteinExistence type="predicted"/>
<feature type="transmembrane region" description="Helical" evidence="1">
    <location>
        <begin position="104"/>
        <end position="123"/>
    </location>
</feature>
<dbReference type="EMBL" id="VFPO01000001">
    <property type="protein sequence ID" value="TQM67007.1"/>
    <property type="molecule type" value="Genomic_DNA"/>
</dbReference>
<feature type="transmembrane region" description="Helical" evidence="1">
    <location>
        <begin position="34"/>
        <end position="52"/>
    </location>
</feature>
<evidence type="ECO:0000256" key="1">
    <source>
        <dbReference type="SAM" id="Phobius"/>
    </source>
</evidence>
<keyword evidence="4" id="KW-1185">Reference proteome</keyword>
<gene>
    <name evidence="3" type="ORF">FHX41_0604</name>
</gene>
<keyword evidence="1" id="KW-0812">Transmembrane</keyword>
<feature type="domain" description="DUF6545" evidence="2">
    <location>
        <begin position="257"/>
        <end position="388"/>
    </location>
</feature>
<evidence type="ECO:0000259" key="2">
    <source>
        <dbReference type="Pfam" id="PF20182"/>
    </source>
</evidence>
<feature type="transmembrane region" description="Helical" evidence="1">
    <location>
        <begin position="6"/>
        <end position="22"/>
    </location>
</feature>
<keyword evidence="1" id="KW-1133">Transmembrane helix</keyword>
<dbReference type="NCBIfam" id="NF042915">
    <property type="entry name" value="MAB_1171c_fam"/>
    <property type="match status" value="1"/>
</dbReference>
<dbReference type="AlphaFoldDB" id="A0A543I8Y7"/>
<feature type="transmembrane region" description="Helical" evidence="1">
    <location>
        <begin position="143"/>
        <end position="166"/>
    </location>
</feature>
<dbReference type="Proteomes" id="UP000316706">
    <property type="component" value="Unassembled WGS sequence"/>
</dbReference>
<accession>A0A543I8Y7</accession>
<sequence>MIMNIAFPLCAVMLTIVFLYKLRYLRSRWSSARVWALSATVFCFAVTMWSAFPASVRVINRVTGVPNVAELVAAVGLAALGGLFLVLALLWRYSMEEAWPRIRWVLPAYSLVIAGMVVLFALSDVPEERPVDFTFYYAAQPTVAAMYTIYYTATVVGSTILTRWCFTWARLPDYADLPYLRRGLRLYAGASLVLVVYALLRLLTMAANWLGSRALDPMGNLVPVLAALAGCFLLTAALVVPVWGPRWGAARRSLGLWSAFRTLRPLHRDLRDVNPRAVFVAPGRRLDVQHRVRRTLIELSDWRLTLTPLFDPAVGEAAARLGERQGLTGERLGALVEAAQIKAALCAWRDGVRATGPDDPDPLDDGRDGADLDDELRWWRRVAHAYTRSAAVKAAVAGSPHTPDGAAGIPR</sequence>
<feature type="transmembrane region" description="Helical" evidence="1">
    <location>
        <begin position="221"/>
        <end position="243"/>
    </location>
</feature>
<organism evidence="3 4">
    <name type="scientific">Actinomadura hallensis</name>
    <dbReference type="NCBI Taxonomy" id="337895"/>
    <lineage>
        <taxon>Bacteria</taxon>
        <taxon>Bacillati</taxon>
        <taxon>Actinomycetota</taxon>
        <taxon>Actinomycetes</taxon>
        <taxon>Streptosporangiales</taxon>
        <taxon>Thermomonosporaceae</taxon>
        <taxon>Actinomadura</taxon>
    </lineage>
</organism>
<dbReference type="Pfam" id="PF20182">
    <property type="entry name" value="DUF6545"/>
    <property type="match status" value="1"/>
</dbReference>
<reference evidence="3 4" key="1">
    <citation type="submission" date="2019-06" db="EMBL/GenBank/DDBJ databases">
        <title>Sequencing the genomes of 1000 actinobacteria strains.</title>
        <authorList>
            <person name="Klenk H.-P."/>
        </authorList>
    </citation>
    <scope>NUCLEOTIDE SEQUENCE [LARGE SCALE GENOMIC DNA]</scope>
    <source>
        <strain evidence="3 4">DSM 45043</strain>
    </source>
</reference>
<dbReference type="RefSeq" id="WP_141966073.1">
    <property type="nucleotide sequence ID" value="NZ_VFPO01000001.1"/>
</dbReference>
<feature type="transmembrane region" description="Helical" evidence="1">
    <location>
        <begin position="186"/>
        <end position="209"/>
    </location>
</feature>
<dbReference type="InterPro" id="IPR050039">
    <property type="entry name" value="MAB_1171c-like"/>
</dbReference>